<dbReference type="FunFam" id="3.40.640.10:FF:000020">
    <property type="entry name" value="sphingosine-1-phosphate lyase 1"/>
    <property type="match status" value="1"/>
</dbReference>
<dbReference type="InterPro" id="IPR015422">
    <property type="entry name" value="PyrdxlP-dep_Trfase_small"/>
</dbReference>
<evidence type="ECO:0000256" key="4">
    <source>
        <dbReference type="ARBA" id="ARBA00004991"/>
    </source>
</evidence>
<dbReference type="PANTHER" id="PTHR42735">
    <property type="match status" value="1"/>
</dbReference>
<evidence type="ECO:0000256" key="1">
    <source>
        <dbReference type="ARBA" id="ARBA00001933"/>
    </source>
</evidence>
<evidence type="ECO:0000256" key="12">
    <source>
        <dbReference type="ARBA" id="ARBA00023136"/>
    </source>
</evidence>
<comment type="cofactor">
    <cofactor evidence="1 18">
        <name>pyridoxal 5'-phosphate</name>
        <dbReference type="ChEBI" id="CHEBI:597326"/>
    </cofactor>
</comment>
<comment type="similarity">
    <text evidence="14">Belongs to the group II decarboxylase family. Sphingosine-1-phosphate lyase subfamily.</text>
</comment>
<comment type="caution">
    <text evidence="19">The sequence shown here is derived from an EMBL/GenBank/DDBJ whole genome shotgun (WGS) entry which is preliminary data.</text>
</comment>
<sequence length="632" mass="68361">MDESAISSLRASANAYLSQYEPLALVLAPIFSILIARLLQSALISVQEKGLFGILMSIIKSIPGVKGYIDAEKQKIALLLPPPSVQRQTLAQCKRVVDKLQSGGQSKRDGWRTELPTFSLGHGVIDVMKEDKKKDVAWQGKCSGTVYIAGSESEGHFSLINEACSMSVTQYYESVAGLFVFGLGQDGEWRIGEESVSRQCDAVLMFCWLPLANGINNVLNADIAISTRFAHTNPLHMDVFQSVARYEAEVIAMTAALLGSKDKASGGQICGNMTSGGTESILMAVKSSRDYMRAKKGITKPEMIIPASAHSAYDKAAQYFNIKLWRVPVNNEFKADVKGIKRCINKNTILIVGSAPGYPHGIIDPIEELGQLAMSYGICLHVDLCLGGFVLPFARKIGYPIPPFDFTVQGVTSISSDVHKYGLAPKGTSVVLYRNHEIRKVTKCNCTPSVDGSELCDAMLNAVTEWTGGLYVSPTVAGSRPGGLIAGAWAAMMALGEEGYLQNTRQIMEASKKIVEGIKDIPELFIVGKPDMTVVAFGSSVVDIFEVNDIMSTKGWHLNALQRPNSVHICVTLQHVAVVGEFLRDLRDAVKTVKENPGPINGGLAPIYGAAGKMPDRGTVQELLVDFMDSTC</sequence>
<evidence type="ECO:0000256" key="18">
    <source>
        <dbReference type="PIRSR" id="PIRSR602129-50"/>
    </source>
</evidence>
<dbReference type="OrthoDB" id="10254570at2759"/>
<keyword evidence="9" id="KW-0735">Signal-anchor</keyword>
<dbReference type="GO" id="GO:0030149">
    <property type="term" value="P:sphingolipid catabolic process"/>
    <property type="evidence" value="ECO:0007669"/>
    <property type="project" value="TreeGrafter"/>
</dbReference>
<evidence type="ECO:0000256" key="17">
    <source>
        <dbReference type="ARBA" id="ARBA00067991"/>
    </source>
</evidence>
<evidence type="ECO:0000256" key="14">
    <source>
        <dbReference type="ARBA" id="ARBA00038302"/>
    </source>
</evidence>
<keyword evidence="13" id="KW-0456">Lyase</keyword>
<comment type="pathway">
    <text evidence="4">Sphingolipid metabolism.</text>
</comment>
<dbReference type="GO" id="GO:0005789">
    <property type="term" value="C:endoplasmic reticulum membrane"/>
    <property type="evidence" value="ECO:0007669"/>
    <property type="project" value="UniProtKB-SubCell"/>
</dbReference>
<evidence type="ECO:0000256" key="13">
    <source>
        <dbReference type="ARBA" id="ARBA00023239"/>
    </source>
</evidence>
<comment type="pathway">
    <text evidence="3">Lipid metabolism; sphingolipid metabolism.</text>
</comment>
<keyword evidence="7 18" id="KW-0663">Pyridoxal phosphate</keyword>
<evidence type="ECO:0000256" key="3">
    <source>
        <dbReference type="ARBA" id="ARBA00004760"/>
    </source>
</evidence>
<dbReference type="Proteomes" id="UP001153076">
    <property type="component" value="Unassembled WGS sequence"/>
</dbReference>
<dbReference type="Gene3D" id="6.10.140.2150">
    <property type="match status" value="1"/>
</dbReference>
<dbReference type="Gene3D" id="3.40.640.10">
    <property type="entry name" value="Type I PLP-dependent aspartate aminotransferase-like (Major domain)"/>
    <property type="match status" value="1"/>
</dbReference>
<dbReference type="SUPFAM" id="SSF53383">
    <property type="entry name" value="PLP-dependent transferases"/>
    <property type="match status" value="1"/>
</dbReference>
<organism evidence="19 20">
    <name type="scientific">Carnegiea gigantea</name>
    <dbReference type="NCBI Taxonomy" id="171969"/>
    <lineage>
        <taxon>Eukaryota</taxon>
        <taxon>Viridiplantae</taxon>
        <taxon>Streptophyta</taxon>
        <taxon>Embryophyta</taxon>
        <taxon>Tracheophyta</taxon>
        <taxon>Spermatophyta</taxon>
        <taxon>Magnoliopsida</taxon>
        <taxon>eudicotyledons</taxon>
        <taxon>Gunneridae</taxon>
        <taxon>Pentapetalae</taxon>
        <taxon>Caryophyllales</taxon>
        <taxon>Cactineae</taxon>
        <taxon>Cactaceae</taxon>
        <taxon>Cactoideae</taxon>
        <taxon>Echinocereeae</taxon>
        <taxon>Carnegiea</taxon>
    </lineage>
</organism>
<evidence type="ECO:0000256" key="16">
    <source>
        <dbReference type="ARBA" id="ARBA00042568"/>
    </source>
</evidence>
<dbReference type="Gene3D" id="3.90.1150.10">
    <property type="entry name" value="Aspartate Aminotransferase, domain 1"/>
    <property type="match status" value="1"/>
</dbReference>
<dbReference type="Pfam" id="PF00282">
    <property type="entry name" value="Pyridoxal_deC"/>
    <property type="match status" value="1"/>
</dbReference>
<comment type="subcellular location">
    <subcellularLocation>
        <location evidence="2">Endoplasmic reticulum membrane</location>
        <topology evidence="2">Single-pass type III membrane protein</topology>
    </subcellularLocation>
</comment>
<evidence type="ECO:0000256" key="15">
    <source>
        <dbReference type="ARBA" id="ARBA00038965"/>
    </source>
</evidence>
<proteinExistence type="inferred from homology"/>
<dbReference type="InterPro" id="IPR015424">
    <property type="entry name" value="PyrdxlP-dep_Trfase"/>
</dbReference>
<feature type="modified residue" description="N6-(pyridoxal phosphate)lysine" evidence="18">
    <location>
        <position position="420"/>
    </location>
</feature>
<keyword evidence="10" id="KW-1133">Transmembrane helix</keyword>
<dbReference type="InterPro" id="IPR002129">
    <property type="entry name" value="PyrdxlP-dep_de-COase"/>
</dbReference>
<evidence type="ECO:0000256" key="11">
    <source>
        <dbReference type="ARBA" id="ARBA00023098"/>
    </source>
</evidence>
<dbReference type="GO" id="GO:0030170">
    <property type="term" value="F:pyridoxal phosphate binding"/>
    <property type="evidence" value="ECO:0007669"/>
    <property type="project" value="InterPro"/>
</dbReference>
<evidence type="ECO:0000256" key="8">
    <source>
        <dbReference type="ARBA" id="ARBA00022919"/>
    </source>
</evidence>
<keyword evidence="20" id="KW-1185">Reference proteome</keyword>
<keyword evidence="6" id="KW-0256">Endoplasmic reticulum</keyword>
<keyword evidence="11" id="KW-0443">Lipid metabolism</keyword>
<dbReference type="PANTHER" id="PTHR42735:SF6">
    <property type="entry name" value="SPHINGOSINE-1-PHOSPHATE LYASE 1"/>
    <property type="match status" value="1"/>
</dbReference>
<dbReference type="EC" id="4.1.2.27" evidence="15"/>
<evidence type="ECO:0000313" key="19">
    <source>
        <dbReference type="EMBL" id="KAJ8451499.1"/>
    </source>
</evidence>
<evidence type="ECO:0000256" key="10">
    <source>
        <dbReference type="ARBA" id="ARBA00022989"/>
    </source>
</evidence>
<dbReference type="InterPro" id="IPR015421">
    <property type="entry name" value="PyrdxlP-dep_Trfase_major"/>
</dbReference>
<dbReference type="InterPro" id="IPR050477">
    <property type="entry name" value="GrpII_AminoAcid_Decarb"/>
</dbReference>
<reference evidence="19" key="1">
    <citation type="submission" date="2022-04" db="EMBL/GenBank/DDBJ databases">
        <title>Carnegiea gigantea Genome sequencing and assembly v2.</title>
        <authorList>
            <person name="Copetti D."/>
            <person name="Sanderson M.J."/>
            <person name="Burquez A."/>
            <person name="Wojciechowski M.F."/>
        </authorList>
    </citation>
    <scope>NUCLEOTIDE SEQUENCE</scope>
    <source>
        <strain evidence="19">SGP5-SGP5p</strain>
        <tissue evidence="19">Aerial part</tissue>
    </source>
</reference>
<keyword evidence="12" id="KW-0472">Membrane</keyword>
<keyword evidence="8" id="KW-0746">Sphingolipid metabolism</keyword>
<evidence type="ECO:0000256" key="5">
    <source>
        <dbReference type="ARBA" id="ARBA00022692"/>
    </source>
</evidence>
<dbReference type="FunFam" id="6.10.140.2150:FF:000001">
    <property type="entry name" value="Sphingosine-1-phosphate lyase 1"/>
    <property type="match status" value="1"/>
</dbReference>
<dbReference type="AlphaFoldDB" id="A0A9Q1QRI3"/>
<protein>
    <recommendedName>
        <fullName evidence="17">Sphingosine-1-phosphate lyase</fullName>
        <ecNumber evidence="15">4.1.2.27</ecNumber>
    </recommendedName>
    <alternativeName>
        <fullName evidence="16">Sphingosine-1-phosphate aldolase</fullName>
    </alternativeName>
</protein>
<dbReference type="GO" id="GO:0008117">
    <property type="term" value="F:sphinganine-1-phosphate aldolase activity"/>
    <property type="evidence" value="ECO:0007669"/>
    <property type="project" value="UniProtKB-EC"/>
</dbReference>
<dbReference type="FunFam" id="3.90.1150.10:FF:000020">
    <property type="entry name" value="Sphingosine-1-phosphate lyase 1"/>
    <property type="match status" value="1"/>
</dbReference>
<evidence type="ECO:0000256" key="9">
    <source>
        <dbReference type="ARBA" id="ARBA00022968"/>
    </source>
</evidence>
<accession>A0A9Q1QRI3</accession>
<evidence type="ECO:0000256" key="6">
    <source>
        <dbReference type="ARBA" id="ARBA00022824"/>
    </source>
</evidence>
<evidence type="ECO:0000313" key="20">
    <source>
        <dbReference type="Proteomes" id="UP001153076"/>
    </source>
</evidence>
<evidence type="ECO:0000256" key="7">
    <source>
        <dbReference type="ARBA" id="ARBA00022898"/>
    </source>
</evidence>
<name>A0A9Q1QRI3_9CARY</name>
<gene>
    <name evidence="19" type="ORF">Cgig2_018133</name>
</gene>
<evidence type="ECO:0000256" key="2">
    <source>
        <dbReference type="ARBA" id="ARBA00004643"/>
    </source>
</evidence>
<dbReference type="EMBL" id="JAKOGI010000008">
    <property type="protein sequence ID" value="KAJ8451499.1"/>
    <property type="molecule type" value="Genomic_DNA"/>
</dbReference>
<dbReference type="GO" id="GO:0019752">
    <property type="term" value="P:carboxylic acid metabolic process"/>
    <property type="evidence" value="ECO:0007669"/>
    <property type="project" value="InterPro"/>
</dbReference>
<keyword evidence="5" id="KW-0812">Transmembrane</keyword>